<dbReference type="GO" id="GO:0003844">
    <property type="term" value="F:1,4-alpha-glucan branching enzyme activity"/>
    <property type="evidence" value="ECO:0007669"/>
    <property type="project" value="InterPro"/>
</dbReference>
<organism evidence="6 7">
    <name type="scientific">Treponema peruense</name>
    <dbReference type="NCBI Taxonomy" id="2787628"/>
    <lineage>
        <taxon>Bacteria</taxon>
        <taxon>Pseudomonadati</taxon>
        <taxon>Spirochaetota</taxon>
        <taxon>Spirochaetia</taxon>
        <taxon>Spirochaetales</taxon>
        <taxon>Treponemataceae</taxon>
        <taxon>Treponema</taxon>
    </lineage>
</organism>
<dbReference type="InterPro" id="IPR027291">
    <property type="entry name" value="Glyco_hydro_38_N_sf"/>
</dbReference>
<feature type="domain" description="Glycoside hydrolase family 57 N-terminal" evidence="4">
    <location>
        <begin position="7"/>
        <end position="392"/>
    </location>
</feature>
<dbReference type="InterPro" id="IPR028995">
    <property type="entry name" value="Glyco_hydro_57/38_cen_sf"/>
</dbReference>
<dbReference type="InterPro" id="IPR011330">
    <property type="entry name" value="Glyco_hydro/deAcase_b/a-brl"/>
</dbReference>
<dbReference type="KEGG" id="tper:IWA51_04600"/>
<dbReference type="GO" id="GO:0005576">
    <property type="term" value="C:extracellular region"/>
    <property type="evidence" value="ECO:0007669"/>
    <property type="project" value="TreeGrafter"/>
</dbReference>
<dbReference type="RefSeq" id="WP_198443406.1">
    <property type="nucleotide sequence ID" value="NZ_CBCSHE010000002.1"/>
</dbReference>
<dbReference type="Proteomes" id="UP000595224">
    <property type="component" value="Chromosome"/>
</dbReference>
<sequence length="532" mass="60797">MAKKNLVFIIEAHQGYLRKSETNCSDENFREQNDILFSAISNTYIPLLDMLERLKKDSLNFKIGLVISAPLCTLLEDPQVQLEYIEHLDSQIQLGEKEILRLKDDPLLIQAKECLSRITQTKTDFTETYGQNLLAAFKKFSDEGYIELIPTAATYAFLPHYADLPEALNAQVETGIFSQRHFFSEGGEGFWLPYMGWSKGIEKILRSYGVNYSIVDTRGILFSEKCPETGIFAPVRTENSLVLFARDPETTEEICGNEGFCNKEQYLCVQNDIGFELSGDELADFKGSNGARIQTGFKYFANGCDEDDRPAYDRDEALRQAKSDAKEFYESKLTKLTEAETLMNGEDPVLVCTIPAEILGQTWFEGIEWFEEVIRLVCENNVIELEQCRNLIENQFSLPKIEPYPCAANGLGYGEDLSDNSNSWMLRHVRKASERMIDLADRFPSESSLKARLLSLGAKEVLLAQSGEWPMMIHESKIPDYTDMLFRNKISSFTKVFDSLASNTVKTDWLTSEEKNTKIFPWMNYRIFCRKK</sequence>
<gene>
    <name evidence="6" type="ORF">IWA51_04600</name>
</gene>
<evidence type="ECO:0000313" key="6">
    <source>
        <dbReference type="EMBL" id="QQA01887.1"/>
    </source>
</evidence>
<accession>A0A7T3V5T4</accession>
<dbReference type="GO" id="GO:0030979">
    <property type="term" value="P:alpha-glucan biosynthetic process"/>
    <property type="evidence" value="ECO:0007669"/>
    <property type="project" value="InterPro"/>
</dbReference>
<dbReference type="AlphaFoldDB" id="A0A7T3V5T4"/>
<dbReference type="SUPFAM" id="SSF88713">
    <property type="entry name" value="Glycoside hydrolase/deacetylase"/>
    <property type="match status" value="1"/>
</dbReference>
<keyword evidence="7" id="KW-1185">Reference proteome</keyword>
<dbReference type="Pfam" id="PF09210">
    <property type="entry name" value="BE_C"/>
    <property type="match status" value="1"/>
</dbReference>
<evidence type="ECO:0000256" key="1">
    <source>
        <dbReference type="ARBA" id="ARBA00006821"/>
    </source>
</evidence>
<feature type="domain" description="1,4-alpha-glucan branching enzyme C-terminal" evidence="5">
    <location>
        <begin position="428"/>
        <end position="528"/>
    </location>
</feature>
<dbReference type="InterPro" id="IPR037090">
    <property type="entry name" value="57_glycoside_trans_central"/>
</dbReference>
<proteinExistence type="inferred from homology"/>
<dbReference type="PANTHER" id="PTHR41695:SF1">
    <property type="entry name" value="1,4-ALPHA-GLUCAN BRANCHING ENZYME TK1436"/>
    <property type="match status" value="1"/>
</dbReference>
<dbReference type="Pfam" id="PF03065">
    <property type="entry name" value="Glyco_hydro_57"/>
    <property type="match status" value="1"/>
</dbReference>
<evidence type="ECO:0000259" key="4">
    <source>
        <dbReference type="Pfam" id="PF03065"/>
    </source>
</evidence>
<dbReference type="EMBL" id="CP064936">
    <property type="protein sequence ID" value="QQA01887.1"/>
    <property type="molecule type" value="Genomic_DNA"/>
</dbReference>
<dbReference type="InterPro" id="IPR004300">
    <property type="entry name" value="Glyco_hydro_57_N"/>
</dbReference>
<comment type="similarity">
    <text evidence="1 3">Belongs to the glycosyl hydrolase 57 family.</text>
</comment>
<keyword evidence="2 3" id="KW-0119">Carbohydrate metabolism</keyword>
<evidence type="ECO:0000259" key="5">
    <source>
        <dbReference type="Pfam" id="PF09210"/>
    </source>
</evidence>
<evidence type="ECO:0000256" key="2">
    <source>
        <dbReference type="ARBA" id="ARBA00023277"/>
    </source>
</evidence>
<dbReference type="PANTHER" id="PTHR41695">
    <property type="entry name" value="1,4-ALPHA-GLUCAN BRANCHING ENZYME RV3031-RELATED"/>
    <property type="match status" value="1"/>
</dbReference>
<name>A0A7T3V5T4_9SPIR</name>
<dbReference type="InterPro" id="IPR040042">
    <property type="entry name" value="Branching_enz_MT3115-like"/>
</dbReference>
<evidence type="ECO:0000313" key="7">
    <source>
        <dbReference type="Proteomes" id="UP000595224"/>
    </source>
</evidence>
<reference evidence="6 7" key="1">
    <citation type="submission" date="2020-11" db="EMBL/GenBank/DDBJ databases">
        <title>Treponema Peruensis nv. sp., first commensal Treponema isolated from human feces.</title>
        <authorList>
            <person name="Belkhou C."/>
            <person name="Raes J."/>
        </authorList>
    </citation>
    <scope>NUCLEOTIDE SEQUENCE [LARGE SCALE GENOMIC DNA]</scope>
    <source>
        <strain evidence="6 7">RCC2812</strain>
    </source>
</reference>
<evidence type="ECO:0000256" key="3">
    <source>
        <dbReference type="RuleBase" id="RU361196"/>
    </source>
</evidence>
<protein>
    <submittedName>
        <fullName evidence="6">DUF1957 domain-containing protein</fullName>
    </submittedName>
</protein>
<dbReference type="Gene3D" id="1.20.1430.10">
    <property type="entry name" value="Families 57/38 glycoside transferase, middle domain"/>
    <property type="match status" value="1"/>
</dbReference>
<dbReference type="InterPro" id="IPR015293">
    <property type="entry name" value="BE_C"/>
</dbReference>
<dbReference type="Gene3D" id="3.20.110.10">
    <property type="entry name" value="Glycoside hydrolase 38, N terminal domain"/>
    <property type="match status" value="1"/>
</dbReference>
<dbReference type="SUPFAM" id="SSF88688">
    <property type="entry name" value="Families 57/38 glycoside transferase middle domain"/>
    <property type="match status" value="1"/>
</dbReference>